<organism evidence="2 3">
    <name type="scientific">Colletotrichum sojae</name>
    <dbReference type="NCBI Taxonomy" id="2175907"/>
    <lineage>
        <taxon>Eukaryota</taxon>
        <taxon>Fungi</taxon>
        <taxon>Dikarya</taxon>
        <taxon>Ascomycota</taxon>
        <taxon>Pezizomycotina</taxon>
        <taxon>Sordariomycetes</taxon>
        <taxon>Hypocreomycetidae</taxon>
        <taxon>Glomerellales</taxon>
        <taxon>Glomerellaceae</taxon>
        <taxon>Colletotrichum</taxon>
        <taxon>Colletotrichum orchidearum species complex</taxon>
    </lineage>
</organism>
<sequence length="78" mass="8517">MERLVDIDAWQFKTDSENDVTTEIVRHAKLFVGALPGFLGASDLMRLGQLTFGGTHAEERSISSTSSIPPDALGKARR</sequence>
<comment type="caution">
    <text evidence="2">The sequence shown here is derived from an EMBL/GenBank/DDBJ whole genome shotgun (WGS) entry which is preliminary data.</text>
</comment>
<dbReference type="EMBL" id="WIGN01000047">
    <property type="protein sequence ID" value="KAF6814076.1"/>
    <property type="molecule type" value="Genomic_DNA"/>
</dbReference>
<proteinExistence type="predicted"/>
<dbReference type="AlphaFoldDB" id="A0A8H6JK36"/>
<accession>A0A8H6JK36</accession>
<protein>
    <submittedName>
        <fullName evidence="2">Uncharacterized protein</fullName>
    </submittedName>
</protein>
<dbReference type="Proteomes" id="UP000652219">
    <property type="component" value="Unassembled WGS sequence"/>
</dbReference>
<evidence type="ECO:0000256" key="1">
    <source>
        <dbReference type="SAM" id="MobiDB-lite"/>
    </source>
</evidence>
<evidence type="ECO:0000313" key="2">
    <source>
        <dbReference type="EMBL" id="KAF6814076.1"/>
    </source>
</evidence>
<gene>
    <name evidence="2" type="ORF">CSOJ01_04309</name>
</gene>
<reference evidence="2 3" key="1">
    <citation type="journal article" date="2020" name="Phytopathology">
        <title>Genome Sequence Resources of Colletotrichum truncatum, C. plurivorum, C. musicola, and C. sojae: Four Species Pathogenic to Soybean (Glycine max).</title>
        <authorList>
            <person name="Rogerio F."/>
            <person name="Boufleur T.R."/>
            <person name="Ciampi-Guillardi M."/>
            <person name="Sukno S.A."/>
            <person name="Thon M.R."/>
            <person name="Massola Junior N.S."/>
            <person name="Baroncelli R."/>
        </authorList>
    </citation>
    <scope>NUCLEOTIDE SEQUENCE [LARGE SCALE GENOMIC DNA]</scope>
    <source>
        <strain evidence="2 3">LFN0009</strain>
    </source>
</reference>
<keyword evidence="3" id="KW-1185">Reference proteome</keyword>
<name>A0A8H6JK36_9PEZI</name>
<feature type="region of interest" description="Disordered" evidence="1">
    <location>
        <begin position="55"/>
        <end position="78"/>
    </location>
</feature>
<evidence type="ECO:0000313" key="3">
    <source>
        <dbReference type="Proteomes" id="UP000652219"/>
    </source>
</evidence>